<dbReference type="PANTHER" id="PTHR42685:SF18">
    <property type="entry name" value="DIGERANYLGERANYLGLYCEROPHOSPHOLIPID REDUCTASE"/>
    <property type="match status" value="1"/>
</dbReference>
<proteinExistence type="predicted"/>
<protein>
    <submittedName>
        <fullName evidence="1">NAD(P)-binding protein</fullName>
    </submittedName>
</protein>
<dbReference type="Gene3D" id="3.50.50.60">
    <property type="entry name" value="FAD/NAD(P)-binding domain"/>
    <property type="match status" value="2"/>
</dbReference>
<dbReference type="InterPro" id="IPR036188">
    <property type="entry name" value="FAD/NAD-bd_sf"/>
</dbReference>
<sequence>MKKNPRVAIMGAGVAGLACAYELEKMGVQPDIFEMAKQTGSRGFNHTLGWINLMYRPVQDPVMHLKEKYGLKLRAMEEIRRVNFYTANNSATLEGKLGYIFLSGPDERGITSQLKSHIETDIQYESITNFRELSQNYDHVVVATGTPEIPKLCGIWKTDISGYVRGATVKGNFDPKTVGMWMEKTYSQSGYGYFVPWNDRKGSLILNMLEVGEYGAKLCWDNFIDSLGWDVEYEEFYETPHNIGHVSKHQVENLYFVGLAGGFLDPLFAFGSIECLASGAAAAQSIVNGKDFTKLTHMWLRRNQQLLMMRRYVDKFKDEDFDRAFEVIKTPGFRSLVTRTNVNIIYLLSKLTNTFASKKVDRVLY</sequence>
<dbReference type="EMBL" id="CP158367">
    <property type="protein sequence ID" value="XBX73931.1"/>
    <property type="molecule type" value="Genomic_DNA"/>
</dbReference>
<dbReference type="SUPFAM" id="SSF51905">
    <property type="entry name" value="FAD/NAD(P)-binding domain"/>
    <property type="match status" value="1"/>
</dbReference>
<evidence type="ECO:0000313" key="1">
    <source>
        <dbReference type="EMBL" id="XBX73931.1"/>
    </source>
</evidence>
<dbReference type="RefSeq" id="WP_350342692.1">
    <property type="nucleotide sequence ID" value="NZ_CP158367.1"/>
</dbReference>
<dbReference type="Pfam" id="PF13450">
    <property type="entry name" value="NAD_binding_8"/>
    <property type="match status" value="1"/>
</dbReference>
<dbReference type="InterPro" id="IPR050407">
    <property type="entry name" value="Geranylgeranyl_reductase"/>
</dbReference>
<organism evidence="1">
    <name type="scientific">Proteinivorax tanatarense</name>
    <dbReference type="NCBI Taxonomy" id="1260629"/>
    <lineage>
        <taxon>Bacteria</taxon>
        <taxon>Bacillati</taxon>
        <taxon>Bacillota</taxon>
        <taxon>Clostridia</taxon>
        <taxon>Eubacteriales</taxon>
        <taxon>Proteinivoracaceae</taxon>
        <taxon>Proteinivorax</taxon>
    </lineage>
</organism>
<reference evidence="1" key="1">
    <citation type="journal article" date="2013" name="Extremophiles">
        <title>Proteinivorax tanatarense gen. nov., sp. nov., an anaerobic, haloalkaliphilic, proteolytic bacterium isolated from a decaying algal bloom, and proposal of Proteinivoraceae fam. nov.</title>
        <authorList>
            <person name="Kevbrin V."/>
            <person name="Boltyanskaya Y."/>
            <person name="Zhilina T."/>
            <person name="Kolganova T."/>
            <person name="Lavrentjeva E."/>
            <person name="Kuznetsov B."/>
        </authorList>
    </citation>
    <scope>NUCLEOTIDE SEQUENCE</scope>
    <source>
        <strain evidence="1">Z-910T</strain>
    </source>
</reference>
<dbReference type="PROSITE" id="PS51257">
    <property type="entry name" value="PROKAR_LIPOPROTEIN"/>
    <property type="match status" value="1"/>
</dbReference>
<reference evidence="1" key="2">
    <citation type="submission" date="2024-06" db="EMBL/GenBank/DDBJ databases">
        <authorList>
            <person name="Petrova K.O."/>
            <person name="Toshchakov S.V."/>
            <person name="Boltjanskaja Y.V."/>
            <person name="Kevbrin V."/>
        </authorList>
    </citation>
    <scope>NUCLEOTIDE SEQUENCE</scope>
    <source>
        <strain evidence="1">Z-910T</strain>
    </source>
</reference>
<accession>A0AAU7VJ95</accession>
<name>A0AAU7VJ95_9FIRM</name>
<gene>
    <name evidence="1" type="ORF">PRVXT_001948</name>
</gene>
<dbReference type="AlphaFoldDB" id="A0AAU7VJ95"/>
<dbReference type="PANTHER" id="PTHR42685">
    <property type="entry name" value="GERANYLGERANYL DIPHOSPHATE REDUCTASE"/>
    <property type="match status" value="1"/>
</dbReference>